<dbReference type="InterPro" id="IPR052509">
    <property type="entry name" value="Metal_resp_DNA-bind_regulator"/>
</dbReference>
<dbReference type="SUPFAM" id="SSF46785">
    <property type="entry name" value="Winged helix' DNA-binding domain"/>
    <property type="match status" value="1"/>
</dbReference>
<dbReference type="EMBL" id="NIGF01000011">
    <property type="protein sequence ID" value="PQV63471.1"/>
    <property type="molecule type" value="Genomic_DNA"/>
</dbReference>
<feature type="domain" description="Transcription regulator PadR N-terminal" evidence="1">
    <location>
        <begin position="13"/>
        <end position="87"/>
    </location>
</feature>
<dbReference type="PANTHER" id="PTHR33169">
    <property type="entry name" value="PADR-FAMILY TRANSCRIPTIONAL REGULATOR"/>
    <property type="match status" value="1"/>
</dbReference>
<dbReference type="InterPro" id="IPR036388">
    <property type="entry name" value="WH-like_DNA-bd_sf"/>
</dbReference>
<evidence type="ECO:0000259" key="1">
    <source>
        <dbReference type="Pfam" id="PF03551"/>
    </source>
</evidence>
<evidence type="ECO:0000313" key="2">
    <source>
        <dbReference type="EMBL" id="PQV63471.1"/>
    </source>
</evidence>
<dbReference type="Pfam" id="PF03551">
    <property type="entry name" value="PadR"/>
    <property type="match status" value="1"/>
</dbReference>
<keyword evidence="3" id="KW-1185">Reference proteome</keyword>
<proteinExistence type="predicted"/>
<dbReference type="InterPro" id="IPR036390">
    <property type="entry name" value="WH_DNA-bd_sf"/>
</dbReference>
<dbReference type="PANTHER" id="PTHR33169:SF14">
    <property type="entry name" value="TRANSCRIPTIONAL REGULATOR RV3488"/>
    <property type="match status" value="1"/>
</dbReference>
<accession>A0A2S8SRN6</accession>
<dbReference type="Proteomes" id="UP000237684">
    <property type="component" value="Unassembled WGS sequence"/>
</dbReference>
<reference evidence="2 3" key="1">
    <citation type="journal article" date="2018" name="Syst. Appl. Microbiol.">
        <title>Abditibacterium utsteinense sp. nov., the first cultivated member of candidate phylum FBP, isolated from ice-free Antarctic soil samples.</title>
        <authorList>
            <person name="Tahon G."/>
            <person name="Tytgat B."/>
            <person name="Lebbe L."/>
            <person name="Carlier A."/>
            <person name="Willems A."/>
        </authorList>
    </citation>
    <scope>NUCLEOTIDE SEQUENCE [LARGE SCALE GENOMIC DNA]</scope>
    <source>
        <strain evidence="2 3">LMG 29911</strain>
    </source>
</reference>
<dbReference type="AlphaFoldDB" id="A0A2S8SRN6"/>
<evidence type="ECO:0000313" key="3">
    <source>
        <dbReference type="Proteomes" id="UP000237684"/>
    </source>
</evidence>
<protein>
    <submittedName>
        <fullName evidence="2">Transcriptional regulator, PadR family</fullName>
    </submittedName>
</protein>
<name>A0A2S8SRN6_9BACT</name>
<sequence>MRELNKGDIPVIILEILGREACHGYAIAREIERQSDQVLQLREGSLYPALRVLENNGLIEGEWEIQSSGPARKNYRLTELGRVELEKRKQDWQSYVLLMGKILGGNNAKHTA</sequence>
<dbReference type="Gene3D" id="1.10.10.10">
    <property type="entry name" value="Winged helix-like DNA-binding domain superfamily/Winged helix DNA-binding domain"/>
    <property type="match status" value="1"/>
</dbReference>
<gene>
    <name evidence="2" type="ORF">B1R32_11132</name>
</gene>
<comment type="caution">
    <text evidence="2">The sequence shown here is derived from an EMBL/GenBank/DDBJ whole genome shotgun (WGS) entry which is preliminary data.</text>
</comment>
<dbReference type="OrthoDB" id="9791785at2"/>
<dbReference type="InParanoid" id="A0A2S8SRN6"/>
<dbReference type="InterPro" id="IPR005149">
    <property type="entry name" value="Tscrpt_reg_PadR_N"/>
</dbReference>
<dbReference type="RefSeq" id="WP_105484114.1">
    <property type="nucleotide sequence ID" value="NZ_NIGF01000011.1"/>
</dbReference>
<organism evidence="2 3">
    <name type="scientific">Abditibacterium utsteinense</name>
    <dbReference type="NCBI Taxonomy" id="1960156"/>
    <lineage>
        <taxon>Bacteria</taxon>
        <taxon>Pseudomonadati</taxon>
        <taxon>Abditibacteriota</taxon>
        <taxon>Abditibacteriia</taxon>
        <taxon>Abditibacteriales</taxon>
        <taxon>Abditibacteriaceae</taxon>
        <taxon>Abditibacterium</taxon>
    </lineage>
</organism>